<keyword evidence="1" id="KW-0812">Transmembrane</keyword>
<evidence type="ECO:0000313" key="2">
    <source>
        <dbReference type="EMBL" id="MCF4006433.1"/>
    </source>
</evidence>
<keyword evidence="3" id="KW-1185">Reference proteome</keyword>
<protein>
    <recommendedName>
        <fullName evidence="4">Cell wall anchor protein</fullName>
    </recommendedName>
</protein>
<feature type="transmembrane region" description="Helical" evidence="1">
    <location>
        <begin position="20"/>
        <end position="40"/>
    </location>
</feature>
<dbReference type="EMBL" id="JAKGSI010000002">
    <property type="protein sequence ID" value="MCF4006433.1"/>
    <property type="molecule type" value="Genomic_DNA"/>
</dbReference>
<evidence type="ECO:0000256" key="1">
    <source>
        <dbReference type="SAM" id="Phobius"/>
    </source>
</evidence>
<dbReference type="AlphaFoldDB" id="A0A9X1QRI1"/>
<accession>A0A9X1QRI1</accession>
<comment type="caution">
    <text evidence="2">The sequence shown here is derived from an EMBL/GenBank/DDBJ whole genome shotgun (WGS) entry which is preliminary data.</text>
</comment>
<keyword evidence="1" id="KW-0472">Membrane</keyword>
<feature type="transmembrane region" description="Helical" evidence="1">
    <location>
        <begin position="60"/>
        <end position="78"/>
    </location>
</feature>
<proteinExistence type="predicted"/>
<reference evidence="2" key="1">
    <citation type="submission" date="2022-01" db="EMBL/GenBank/DDBJ databases">
        <title>Corynebacterium sp. nov isolated from isolated from the feces of the greater white-fronted geese (Anser albifrons) at Poyang Lake, PR China.</title>
        <authorList>
            <person name="Liu Q."/>
        </authorList>
    </citation>
    <scope>NUCLEOTIDE SEQUENCE</scope>
    <source>
        <strain evidence="2">JCM 32435</strain>
    </source>
</reference>
<dbReference type="RefSeq" id="WP_236118235.1">
    <property type="nucleotide sequence ID" value="NZ_JAKGSI010000002.1"/>
</dbReference>
<dbReference type="Proteomes" id="UP001139336">
    <property type="component" value="Unassembled WGS sequence"/>
</dbReference>
<sequence>MTTSSTPAPRAPKRHSAGAFDIRNVIGALLGIYGVLLLIASFFLNPGYNIDSQEPKDASYNLWAGIVLIIVAVIFFAWSKMRPIVVDEEELAAASSEGKKN</sequence>
<keyword evidence="1" id="KW-1133">Transmembrane helix</keyword>
<evidence type="ECO:0000313" key="3">
    <source>
        <dbReference type="Proteomes" id="UP001139336"/>
    </source>
</evidence>
<evidence type="ECO:0008006" key="4">
    <source>
        <dbReference type="Google" id="ProtNLM"/>
    </source>
</evidence>
<name>A0A9X1QRI1_9CORY</name>
<gene>
    <name evidence="2" type="ORF">L1O03_04450</name>
</gene>
<organism evidence="2 3">
    <name type="scientific">Corynebacterium uropygiale</name>
    <dbReference type="NCBI Taxonomy" id="1775911"/>
    <lineage>
        <taxon>Bacteria</taxon>
        <taxon>Bacillati</taxon>
        <taxon>Actinomycetota</taxon>
        <taxon>Actinomycetes</taxon>
        <taxon>Mycobacteriales</taxon>
        <taxon>Corynebacteriaceae</taxon>
        <taxon>Corynebacterium</taxon>
    </lineage>
</organism>